<protein>
    <submittedName>
        <fullName evidence="1">Uncharacterized protein</fullName>
    </submittedName>
</protein>
<gene>
    <name evidence="1" type="ORF">AWB76_04898</name>
</gene>
<evidence type="ECO:0000313" key="2">
    <source>
        <dbReference type="Proteomes" id="UP000054624"/>
    </source>
</evidence>
<dbReference type="EMBL" id="FCOI02000018">
    <property type="protein sequence ID" value="SAK75379.1"/>
    <property type="molecule type" value="Genomic_DNA"/>
</dbReference>
<reference evidence="2" key="1">
    <citation type="submission" date="2016-01" db="EMBL/GenBank/DDBJ databases">
        <authorList>
            <person name="Peeters Charlotte."/>
        </authorList>
    </citation>
    <scope>NUCLEOTIDE SEQUENCE [LARGE SCALE GENOMIC DNA]</scope>
</reference>
<accession>A0A158BZ45</accession>
<name>A0A158BZ45_9BURK</name>
<sequence length="98" mass="10385">MNQGSSRRPKLVVYPARNASPIPGSSPADYQIYASYYGSAGGGFFGKLKVVRQTDGRLLYPYDGSDTIGPFATTAQAVAAARARGEEIINGDLLSPEL</sequence>
<proteinExistence type="predicted"/>
<organism evidence="1 2">
    <name type="scientific">Caballeronia temeraria</name>
    <dbReference type="NCBI Taxonomy" id="1777137"/>
    <lineage>
        <taxon>Bacteria</taxon>
        <taxon>Pseudomonadati</taxon>
        <taxon>Pseudomonadota</taxon>
        <taxon>Betaproteobacteria</taxon>
        <taxon>Burkholderiales</taxon>
        <taxon>Burkholderiaceae</taxon>
        <taxon>Caballeronia</taxon>
    </lineage>
</organism>
<dbReference type="Proteomes" id="UP000054624">
    <property type="component" value="Unassembled WGS sequence"/>
</dbReference>
<dbReference type="OrthoDB" id="9848631at2"/>
<dbReference type="RefSeq" id="WP_061162638.1">
    <property type="nucleotide sequence ID" value="NZ_FCOI02000018.1"/>
</dbReference>
<dbReference type="Pfam" id="PF20484">
    <property type="entry name" value="DUF6723"/>
    <property type="match status" value="1"/>
</dbReference>
<dbReference type="InterPro" id="IPR046569">
    <property type="entry name" value="DUF6723"/>
</dbReference>
<evidence type="ECO:0000313" key="1">
    <source>
        <dbReference type="EMBL" id="SAK75379.1"/>
    </source>
</evidence>
<dbReference type="AlphaFoldDB" id="A0A158BZ45"/>
<keyword evidence="2" id="KW-1185">Reference proteome</keyword>